<dbReference type="Proteomes" id="UP001320706">
    <property type="component" value="Unassembled WGS sequence"/>
</dbReference>
<evidence type="ECO:0000313" key="1">
    <source>
        <dbReference type="EMBL" id="KAK8207951.1"/>
    </source>
</evidence>
<keyword evidence="2" id="KW-1185">Reference proteome</keyword>
<proteinExistence type="predicted"/>
<comment type="caution">
    <text evidence="1">The sequence shown here is derived from an EMBL/GenBank/DDBJ whole genome shotgun (WGS) entry which is preliminary data.</text>
</comment>
<reference evidence="1" key="1">
    <citation type="submission" date="2024-02" db="EMBL/GenBank/DDBJ databases">
        <title>Metagenome Assembled Genome of Zalaria obscura JY119.</title>
        <authorList>
            <person name="Vighnesh L."/>
            <person name="Jagadeeshwari U."/>
            <person name="Venkata Ramana C."/>
            <person name="Sasikala C."/>
        </authorList>
    </citation>
    <scope>NUCLEOTIDE SEQUENCE</scope>
    <source>
        <strain evidence="1">JY119</strain>
    </source>
</reference>
<protein>
    <submittedName>
        <fullName evidence="1">Uncharacterized protein</fullName>
    </submittedName>
</protein>
<dbReference type="EMBL" id="JAMKPW020000020">
    <property type="protein sequence ID" value="KAK8207951.1"/>
    <property type="molecule type" value="Genomic_DNA"/>
</dbReference>
<gene>
    <name evidence="1" type="ORF">M8818_004204</name>
</gene>
<organism evidence="1 2">
    <name type="scientific">Zalaria obscura</name>
    <dbReference type="NCBI Taxonomy" id="2024903"/>
    <lineage>
        <taxon>Eukaryota</taxon>
        <taxon>Fungi</taxon>
        <taxon>Dikarya</taxon>
        <taxon>Ascomycota</taxon>
        <taxon>Pezizomycotina</taxon>
        <taxon>Dothideomycetes</taxon>
        <taxon>Dothideomycetidae</taxon>
        <taxon>Dothideales</taxon>
        <taxon>Zalariaceae</taxon>
        <taxon>Zalaria</taxon>
    </lineage>
</organism>
<accession>A0ACC3SDJ1</accession>
<sequence length="96" mass="10832">MGEQWRVDATESQAQPRPSAKWHRTTLSDSRSWRGIYRLPPGILLYYGGLVGSTPQSWASFALAVVYFSPSSQQAKQETHTRLNAMPQQRGQPGWV</sequence>
<name>A0ACC3SDJ1_9PEZI</name>
<evidence type="ECO:0000313" key="2">
    <source>
        <dbReference type="Proteomes" id="UP001320706"/>
    </source>
</evidence>